<evidence type="ECO:0000313" key="1">
    <source>
        <dbReference type="EMBL" id="CRZ10445.1"/>
    </source>
</evidence>
<organism evidence="1">
    <name type="scientific">Spongospora subterranea</name>
    <dbReference type="NCBI Taxonomy" id="70186"/>
    <lineage>
        <taxon>Eukaryota</taxon>
        <taxon>Sar</taxon>
        <taxon>Rhizaria</taxon>
        <taxon>Endomyxa</taxon>
        <taxon>Phytomyxea</taxon>
        <taxon>Plasmodiophorida</taxon>
        <taxon>Plasmodiophoridae</taxon>
        <taxon>Spongospora</taxon>
    </lineage>
</organism>
<dbReference type="Gene3D" id="1.25.10.10">
    <property type="entry name" value="Leucine-rich Repeat Variant"/>
    <property type="match status" value="2"/>
</dbReference>
<dbReference type="InterPro" id="IPR016024">
    <property type="entry name" value="ARM-type_fold"/>
</dbReference>
<accession>A0A0H5R8J8</accession>
<dbReference type="InterPro" id="IPR011989">
    <property type="entry name" value="ARM-like"/>
</dbReference>
<protein>
    <submittedName>
        <fullName evidence="1">Uncharacterized protein</fullName>
    </submittedName>
</protein>
<proteinExistence type="predicted"/>
<reference evidence="1" key="1">
    <citation type="submission" date="2015-04" db="EMBL/GenBank/DDBJ databases">
        <title>The genome sequence of the plant pathogenic Rhizarian Plasmodiophora brassicae reveals insights in its biotrophic life cycle and the origin of chitin synthesis.</title>
        <authorList>
            <person name="Schwelm A."/>
            <person name="Fogelqvist J."/>
            <person name="Knaust A."/>
            <person name="Julke S."/>
            <person name="Lilja T."/>
            <person name="Dhandapani V."/>
            <person name="Bonilla-Rosso G."/>
            <person name="Karlsson M."/>
            <person name="Shevchenko A."/>
            <person name="Choi S.R."/>
            <person name="Kim H.G."/>
            <person name="Park J.Y."/>
            <person name="Lim Y.P."/>
            <person name="Ludwig-Muller J."/>
            <person name="Dixelius C."/>
        </authorList>
    </citation>
    <scope>NUCLEOTIDE SEQUENCE</scope>
    <source>
        <tissue evidence="1">Potato root galls</tissue>
    </source>
</reference>
<name>A0A0H5R8J8_9EUKA</name>
<feature type="non-terminal residue" evidence="1">
    <location>
        <position position="1"/>
    </location>
</feature>
<sequence>LKRCAHSGQGQGPGVRATLVMELDGGSIYNRVKSILYAPVHECDDTFFDKAVHWFAKICQNVNTCELIESHRILTLIQPGLVHHDARVIAACIMLLANIISHADLPMPSSLLYTISNIFTFCSYEADIDGAHPRVRTAALTAVNAMTERDPKFLRMHLDQISNIAKKALSDSNLYVRQQSSRLAATCILNQGDLSIRECLLSRHVDILESAIDAVYILAQCETGLFIIRNHDVVKLMLEHSCSERFSGKIYNVISILGPLSAAEVDSLIRLMRQSSNSKDQSRVHHALRLASCLAGIPAADELFPVVLKMTAFHGSMIKAFVHPWLNSPDRLSKAISEVVLPNVAQYQMEVILCLLEIPTHLIAELRRDILADMISKLIAMFSTSLNHIQSAIERLISRFLSNDKIYDFMLTDGGFVRLVTESLNGRSHSSRAILVLLSNLTSPDTLRSAIPDVHHLLIKMLKGCTDTDIIVHALSAIENFHQASNETGIHSLLEMILSTFLFHCESSVRYRVILFLSKTLTFPEHPVYIEFLKTHTITLSQYIGTLEEELDRDVLLAVVGFLVKLAEISRSLFKDINGFDALWRLSRNSLRCVRLEANRSILSSISIERGRGDEETLLSKQISYDEEEISRIETDGFPDVNALETTTGCY</sequence>
<dbReference type="EMBL" id="HACM01010003">
    <property type="protein sequence ID" value="CRZ10445.1"/>
    <property type="molecule type" value="Transcribed_RNA"/>
</dbReference>
<dbReference type="AlphaFoldDB" id="A0A0H5R8J8"/>
<dbReference type="SUPFAM" id="SSF48371">
    <property type="entry name" value="ARM repeat"/>
    <property type="match status" value="1"/>
</dbReference>